<dbReference type="SUPFAM" id="SSF52833">
    <property type="entry name" value="Thioredoxin-like"/>
    <property type="match status" value="1"/>
</dbReference>
<comment type="caution">
    <text evidence="5">The sequence shown here is derived from an EMBL/GenBank/DDBJ whole genome shotgun (WGS) entry which is preliminary data.</text>
</comment>
<keyword evidence="2" id="KW-0186">Copper</keyword>
<dbReference type="EMBL" id="JACHHZ010000002">
    <property type="protein sequence ID" value="MBB6093102.1"/>
    <property type="molecule type" value="Genomic_DNA"/>
</dbReference>
<dbReference type="InterPro" id="IPR036249">
    <property type="entry name" value="Thioredoxin-like_sf"/>
</dbReference>
<gene>
    <name evidence="5" type="ORF">HNQ60_001980</name>
</gene>
<keyword evidence="4" id="KW-1133">Transmembrane helix</keyword>
<feature type="transmembrane region" description="Helical" evidence="4">
    <location>
        <begin position="20"/>
        <end position="41"/>
    </location>
</feature>
<proteinExistence type="inferred from homology"/>
<name>A0A841HLY5_9GAMM</name>
<dbReference type="AlphaFoldDB" id="A0A841HLY5"/>
<dbReference type="Pfam" id="PF02630">
    <property type="entry name" value="SCO1-SenC"/>
    <property type="match status" value="1"/>
</dbReference>
<evidence type="ECO:0000313" key="5">
    <source>
        <dbReference type="EMBL" id="MBB6093102.1"/>
    </source>
</evidence>
<evidence type="ECO:0000256" key="1">
    <source>
        <dbReference type="ARBA" id="ARBA00010996"/>
    </source>
</evidence>
<sequence>MTESKAPESAVDPARRRPRSQAWILVGVFFGPLLLAFALYYGGHYLGLNWRPAGSTNRGDLIHPARPLPQVELETTDGKKLDTQGLHGKWNLVYVGDGQCDARCREALVLMRQTRLALNDDMTRVQRVFLATANCCDDQYLGTEHVGLITAKAEGAAGQQMLASFPDGAATATTGRIYIVDPLGNLMMSYDPQAPRKGLLEDLKKLLKLSHIG</sequence>
<evidence type="ECO:0000313" key="6">
    <source>
        <dbReference type="Proteomes" id="UP000588068"/>
    </source>
</evidence>
<dbReference type="Proteomes" id="UP000588068">
    <property type="component" value="Unassembled WGS sequence"/>
</dbReference>
<keyword evidence="2" id="KW-0479">Metal-binding</keyword>
<feature type="binding site" evidence="2">
    <location>
        <position position="100"/>
    </location>
    <ligand>
        <name>Cu cation</name>
        <dbReference type="ChEBI" id="CHEBI:23378"/>
    </ligand>
</feature>
<dbReference type="RefSeq" id="WP_184331146.1">
    <property type="nucleotide sequence ID" value="NZ_JACHHZ010000002.1"/>
</dbReference>
<keyword evidence="4" id="KW-0812">Transmembrane</keyword>
<accession>A0A841HLY5</accession>
<dbReference type="InterPro" id="IPR003782">
    <property type="entry name" value="SCO1/SenC"/>
</dbReference>
<reference evidence="5 6" key="1">
    <citation type="submission" date="2020-08" db="EMBL/GenBank/DDBJ databases">
        <title>Genomic Encyclopedia of Type Strains, Phase IV (KMG-IV): sequencing the most valuable type-strain genomes for metagenomic binning, comparative biology and taxonomic classification.</title>
        <authorList>
            <person name="Goeker M."/>
        </authorList>
    </citation>
    <scope>NUCLEOTIDE SEQUENCE [LARGE SCALE GENOMIC DNA]</scope>
    <source>
        <strain evidence="5 6">DSM 26723</strain>
    </source>
</reference>
<organism evidence="5 6">
    <name type="scientific">Povalibacter uvarum</name>
    <dbReference type="NCBI Taxonomy" id="732238"/>
    <lineage>
        <taxon>Bacteria</taxon>
        <taxon>Pseudomonadati</taxon>
        <taxon>Pseudomonadota</taxon>
        <taxon>Gammaproteobacteria</taxon>
        <taxon>Steroidobacterales</taxon>
        <taxon>Steroidobacteraceae</taxon>
        <taxon>Povalibacter</taxon>
    </lineage>
</organism>
<dbReference type="GO" id="GO:0046872">
    <property type="term" value="F:metal ion binding"/>
    <property type="evidence" value="ECO:0007669"/>
    <property type="project" value="UniProtKB-KW"/>
</dbReference>
<dbReference type="Gene3D" id="3.40.30.10">
    <property type="entry name" value="Glutaredoxin"/>
    <property type="match status" value="1"/>
</dbReference>
<evidence type="ECO:0000256" key="3">
    <source>
        <dbReference type="PIRSR" id="PIRSR603782-2"/>
    </source>
</evidence>
<feature type="disulfide bond" description="Redox-active" evidence="3">
    <location>
        <begin position="100"/>
        <end position="104"/>
    </location>
</feature>
<keyword evidence="4" id="KW-0472">Membrane</keyword>
<protein>
    <submittedName>
        <fullName evidence="5">Cytochrome oxidase Cu insertion factor (SCO1/SenC/PrrC family)</fullName>
    </submittedName>
</protein>
<feature type="binding site" evidence="2">
    <location>
        <position position="104"/>
    </location>
    <ligand>
        <name>Cu cation</name>
        <dbReference type="ChEBI" id="CHEBI:23378"/>
    </ligand>
</feature>
<evidence type="ECO:0000256" key="2">
    <source>
        <dbReference type="PIRSR" id="PIRSR603782-1"/>
    </source>
</evidence>
<keyword evidence="6" id="KW-1185">Reference proteome</keyword>
<comment type="similarity">
    <text evidence="1">Belongs to the SCO1/2 family.</text>
</comment>
<evidence type="ECO:0000256" key="4">
    <source>
        <dbReference type="SAM" id="Phobius"/>
    </source>
</evidence>
<keyword evidence="3" id="KW-1015">Disulfide bond</keyword>